<gene>
    <name evidence="1" type="ORF">DFP72DRAFT_851525</name>
</gene>
<dbReference type="Proteomes" id="UP000521943">
    <property type="component" value="Unassembled WGS sequence"/>
</dbReference>
<keyword evidence="2" id="KW-1185">Reference proteome</keyword>
<name>A0A8H6M2E6_9AGAR</name>
<comment type="caution">
    <text evidence="1">The sequence shown here is derived from an EMBL/GenBank/DDBJ whole genome shotgun (WGS) entry which is preliminary data.</text>
</comment>
<reference evidence="1 2" key="1">
    <citation type="submission" date="2020-07" db="EMBL/GenBank/DDBJ databases">
        <title>Comparative genomics of pyrophilous fungi reveals a link between fire events and developmental genes.</title>
        <authorList>
            <consortium name="DOE Joint Genome Institute"/>
            <person name="Steindorff A.S."/>
            <person name="Carver A."/>
            <person name="Calhoun S."/>
            <person name="Stillman K."/>
            <person name="Liu H."/>
            <person name="Lipzen A."/>
            <person name="Pangilinan J."/>
            <person name="Labutti K."/>
            <person name="Bruns T.D."/>
            <person name="Grigoriev I.V."/>
        </authorList>
    </citation>
    <scope>NUCLEOTIDE SEQUENCE [LARGE SCALE GENOMIC DNA]</scope>
    <source>
        <strain evidence="1 2">CBS 144469</strain>
    </source>
</reference>
<protein>
    <submittedName>
        <fullName evidence="1">Uncharacterized protein</fullName>
    </submittedName>
</protein>
<evidence type="ECO:0000313" key="1">
    <source>
        <dbReference type="EMBL" id="KAF6750724.1"/>
    </source>
</evidence>
<dbReference type="AlphaFoldDB" id="A0A8H6M2E6"/>
<proteinExistence type="predicted"/>
<organism evidence="1 2">
    <name type="scientific">Ephemerocybe angulata</name>
    <dbReference type="NCBI Taxonomy" id="980116"/>
    <lineage>
        <taxon>Eukaryota</taxon>
        <taxon>Fungi</taxon>
        <taxon>Dikarya</taxon>
        <taxon>Basidiomycota</taxon>
        <taxon>Agaricomycotina</taxon>
        <taxon>Agaricomycetes</taxon>
        <taxon>Agaricomycetidae</taxon>
        <taxon>Agaricales</taxon>
        <taxon>Agaricineae</taxon>
        <taxon>Psathyrellaceae</taxon>
        <taxon>Ephemerocybe</taxon>
    </lineage>
</organism>
<evidence type="ECO:0000313" key="2">
    <source>
        <dbReference type="Proteomes" id="UP000521943"/>
    </source>
</evidence>
<accession>A0A8H6M2E6</accession>
<dbReference type="EMBL" id="JACGCI010000055">
    <property type="protein sequence ID" value="KAF6750724.1"/>
    <property type="molecule type" value="Genomic_DNA"/>
</dbReference>
<sequence length="164" mass="18072">MSFQATSSSLFGMDPRNPEYIACVEACAEHESTLVNDKAYQSKIGAQTLLADPCVLPVEDHVQGGLCAHLVFCIPCNTGVKLSTRGATSVWDRHACSKNHEENVERYEALHGPLERVVKSAMPRYRAVSITDIGNHTRLVVQMYVPTQGDMFSEHNDLIPITLA</sequence>